<reference evidence="20 21" key="1">
    <citation type="submission" date="2018-11" db="EMBL/GenBank/DDBJ databases">
        <title>Mesobaculum littorinae gen. nov., sp. nov., isolated from Littorina scabra that represents a novel genus of the order Rhodobacteraceae.</title>
        <authorList>
            <person name="Li F."/>
        </authorList>
    </citation>
    <scope>NUCLEOTIDE SEQUENCE [LARGE SCALE GENOMIC DNA]</scope>
    <source>
        <strain evidence="20 21">M0103</strain>
    </source>
</reference>
<keyword evidence="14" id="KW-0443">Lipid metabolism</keyword>
<evidence type="ECO:0000313" key="20">
    <source>
        <dbReference type="EMBL" id="RVV99534.1"/>
    </source>
</evidence>
<evidence type="ECO:0000256" key="8">
    <source>
        <dbReference type="ARBA" id="ARBA00022475"/>
    </source>
</evidence>
<dbReference type="PANTHER" id="PTHR46382:SF1">
    <property type="entry name" value="PHOSPHATIDATE CYTIDYLYLTRANSFERASE"/>
    <property type="match status" value="1"/>
</dbReference>
<comment type="pathway">
    <text evidence="3 18">Phospholipid metabolism; CDP-diacylglycerol biosynthesis; CDP-diacylglycerol from sn-glycerol 3-phosphate: step 3/3.</text>
</comment>
<dbReference type="EMBL" id="RQXX01000001">
    <property type="protein sequence ID" value="RVV99534.1"/>
    <property type="molecule type" value="Genomic_DNA"/>
</dbReference>
<evidence type="ECO:0000256" key="1">
    <source>
        <dbReference type="ARBA" id="ARBA00001698"/>
    </source>
</evidence>
<comment type="subcellular location">
    <subcellularLocation>
        <location evidence="2">Cell membrane</location>
        <topology evidence="2">Multi-pass membrane protein</topology>
    </subcellularLocation>
</comment>
<dbReference type="GO" id="GO:0004605">
    <property type="term" value="F:phosphatidate cytidylyltransferase activity"/>
    <property type="evidence" value="ECO:0007669"/>
    <property type="project" value="UniProtKB-EC"/>
</dbReference>
<evidence type="ECO:0000256" key="6">
    <source>
        <dbReference type="ARBA" id="ARBA00012487"/>
    </source>
</evidence>
<evidence type="ECO:0000256" key="3">
    <source>
        <dbReference type="ARBA" id="ARBA00005119"/>
    </source>
</evidence>
<evidence type="ECO:0000313" key="21">
    <source>
        <dbReference type="Proteomes" id="UP000285908"/>
    </source>
</evidence>
<accession>A0A438ALM3</accession>
<comment type="caution">
    <text evidence="20">The sequence shown here is derived from an EMBL/GenBank/DDBJ whole genome shotgun (WGS) entry which is preliminary data.</text>
</comment>
<evidence type="ECO:0000256" key="18">
    <source>
        <dbReference type="RuleBase" id="RU003938"/>
    </source>
</evidence>
<keyword evidence="11 18" id="KW-0812">Transmembrane</keyword>
<evidence type="ECO:0000256" key="15">
    <source>
        <dbReference type="ARBA" id="ARBA00023136"/>
    </source>
</evidence>
<evidence type="ECO:0000256" key="19">
    <source>
        <dbReference type="SAM" id="Phobius"/>
    </source>
</evidence>
<dbReference type="RefSeq" id="WP_127904976.1">
    <property type="nucleotide sequence ID" value="NZ_RQXX01000001.1"/>
</dbReference>
<dbReference type="GO" id="GO:0005886">
    <property type="term" value="C:plasma membrane"/>
    <property type="evidence" value="ECO:0007669"/>
    <property type="project" value="UniProtKB-SubCell"/>
</dbReference>
<comment type="catalytic activity">
    <reaction evidence="1 18">
        <text>a 1,2-diacyl-sn-glycero-3-phosphate + CTP + H(+) = a CDP-1,2-diacyl-sn-glycerol + diphosphate</text>
        <dbReference type="Rhea" id="RHEA:16229"/>
        <dbReference type="ChEBI" id="CHEBI:15378"/>
        <dbReference type="ChEBI" id="CHEBI:33019"/>
        <dbReference type="ChEBI" id="CHEBI:37563"/>
        <dbReference type="ChEBI" id="CHEBI:58332"/>
        <dbReference type="ChEBI" id="CHEBI:58608"/>
        <dbReference type="EC" id="2.7.7.41"/>
    </reaction>
</comment>
<dbReference type="GO" id="GO:0016024">
    <property type="term" value="P:CDP-diacylglycerol biosynthetic process"/>
    <property type="evidence" value="ECO:0007669"/>
    <property type="project" value="UniProtKB-UniPathway"/>
</dbReference>
<feature type="transmembrane region" description="Helical" evidence="19">
    <location>
        <begin position="166"/>
        <end position="185"/>
    </location>
</feature>
<evidence type="ECO:0000256" key="13">
    <source>
        <dbReference type="ARBA" id="ARBA00022989"/>
    </source>
</evidence>
<evidence type="ECO:0000256" key="9">
    <source>
        <dbReference type="ARBA" id="ARBA00022516"/>
    </source>
</evidence>
<evidence type="ECO:0000256" key="16">
    <source>
        <dbReference type="ARBA" id="ARBA00023209"/>
    </source>
</evidence>
<keyword evidence="17" id="KW-1208">Phospholipid metabolism</keyword>
<evidence type="ECO:0000256" key="10">
    <source>
        <dbReference type="ARBA" id="ARBA00022679"/>
    </source>
</evidence>
<keyword evidence="10 18" id="KW-0808">Transferase</keyword>
<feature type="transmembrane region" description="Helical" evidence="19">
    <location>
        <begin position="20"/>
        <end position="45"/>
    </location>
</feature>
<evidence type="ECO:0000256" key="11">
    <source>
        <dbReference type="ARBA" id="ARBA00022692"/>
    </source>
</evidence>
<keyword evidence="16" id="KW-0594">Phospholipid biosynthesis</keyword>
<dbReference type="UniPathway" id="UPA00557">
    <property type="reaction ID" value="UER00614"/>
</dbReference>
<keyword evidence="15 19" id="KW-0472">Membrane</keyword>
<dbReference type="PANTHER" id="PTHR46382">
    <property type="entry name" value="PHOSPHATIDATE CYTIDYLYLTRANSFERASE"/>
    <property type="match status" value="1"/>
</dbReference>
<dbReference type="EC" id="2.7.7.41" evidence="6 18"/>
<feature type="transmembrane region" description="Helical" evidence="19">
    <location>
        <begin position="127"/>
        <end position="146"/>
    </location>
</feature>
<evidence type="ECO:0000256" key="4">
    <source>
        <dbReference type="ARBA" id="ARBA00005189"/>
    </source>
</evidence>
<proteinExistence type="inferred from homology"/>
<keyword evidence="9" id="KW-0444">Lipid biosynthesis</keyword>
<evidence type="ECO:0000256" key="2">
    <source>
        <dbReference type="ARBA" id="ARBA00004651"/>
    </source>
</evidence>
<evidence type="ECO:0000256" key="12">
    <source>
        <dbReference type="ARBA" id="ARBA00022695"/>
    </source>
</evidence>
<evidence type="ECO:0000256" key="5">
    <source>
        <dbReference type="ARBA" id="ARBA00010185"/>
    </source>
</evidence>
<keyword evidence="8" id="KW-1003">Cell membrane</keyword>
<feature type="transmembrane region" description="Helical" evidence="19">
    <location>
        <begin position="57"/>
        <end position="74"/>
    </location>
</feature>
<protein>
    <recommendedName>
        <fullName evidence="7 18">Phosphatidate cytidylyltransferase</fullName>
        <ecNumber evidence="6 18">2.7.7.41</ecNumber>
    </recommendedName>
</protein>
<keyword evidence="21" id="KW-1185">Reference proteome</keyword>
<feature type="transmembrane region" description="Helical" evidence="19">
    <location>
        <begin position="104"/>
        <end position="121"/>
    </location>
</feature>
<keyword evidence="12 18" id="KW-0548">Nucleotidyltransferase</keyword>
<comment type="similarity">
    <text evidence="5 18">Belongs to the CDS family.</text>
</comment>
<dbReference type="InterPro" id="IPR000374">
    <property type="entry name" value="PC_trans"/>
</dbReference>
<dbReference type="OrthoDB" id="9799199at2"/>
<evidence type="ECO:0000256" key="7">
    <source>
        <dbReference type="ARBA" id="ARBA00019373"/>
    </source>
</evidence>
<gene>
    <name evidence="20" type="ORF">EKE94_02300</name>
</gene>
<dbReference type="AlphaFoldDB" id="A0A438ALM3"/>
<sequence length="261" mass="27696">MAVRGLWDDLLTRMGTGAVVALIGIAAIWAGGLWLQALTVLVAAVMVWELARMLDPASPALTLASVAGAALLVAEFVPPGWAMPLLVLPAMVGFGQLHRHRSTFTVFTLMIMLASYGLYVIRSDFGFIWLFWLVLVVIATDVFGYFAGRFIGGPKFWPRVSPKKTWAGTIAGWVAAAGVGVLFIAENAAGPQLIGISVAVSMASQIGDIAESAVKRRVGVKDSSSLLPGHGGLFDRFDGMLGASLFLLFVAQLVDFPYGLA</sequence>
<organism evidence="20 21">
    <name type="scientific">Mesobaculum littorinae</name>
    <dbReference type="NCBI Taxonomy" id="2486419"/>
    <lineage>
        <taxon>Bacteria</taxon>
        <taxon>Pseudomonadati</taxon>
        <taxon>Pseudomonadota</taxon>
        <taxon>Alphaproteobacteria</taxon>
        <taxon>Rhodobacterales</taxon>
        <taxon>Roseobacteraceae</taxon>
        <taxon>Mesobaculum</taxon>
    </lineage>
</organism>
<evidence type="ECO:0000256" key="17">
    <source>
        <dbReference type="ARBA" id="ARBA00023264"/>
    </source>
</evidence>
<dbReference type="Pfam" id="PF01148">
    <property type="entry name" value="CTP_transf_1"/>
    <property type="match status" value="1"/>
</dbReference>
<dbReference type="PROSITE" id="PS01315">
    <property type="entry name" value="CDS"/>
    <property type="match status" value="1"/>
</dbReference>
<name>A0A438ALM3_9RHOB</name>
<comment type="pathway">
    <text evidence="4">Lipid metabolism.</text>
</comment>
<evidence type="ECO:0000256" key="14">
    <source>
        <dbReference type="ARBA" id="ARBA00023098"/>
    </source>
</evidence>
<keyword evidence="13 19" id="KW-1133">Transmembrane helix</keyword>
<dbReference type="Proteomes" id="UP000285908">
    <property type="component" value="Unassembled WGS sequence"/>
</dbReference>